<dbReference type="KEGG" id="erz:ER308_15580"/>
<dbReference type="GO" id="GO:0003700">
    <property type="term" value="F:DNA-binding transcription factor activity"/>
    <property type="evidence" value="ECO:0007669"/>
    <property type="project" value="TreeGrafter"/>
</dbReference>
<reference evidence="4 5" key="1">
    <citation type="submission" date="2019-01" db="EMBL/GenBank/DDBJ databases">
        <title>Egibacter rhizosphaerae EGI 80759T.</title>
        <authorList>
            <person name="Chen D.-D."/>
            <person name="Tian Y."/>
            <person name="Jiao J.-Y."/>
            <person name="Zhang X.-T."/>
            <person name="Zhang Y.-G."/>
            <person name="Zhang Y."/>
            <person name="Xiao M."/>
            <person name="Shu W.-S."/>
            <person name="Li W.-J."/>
        </authorList>
    </citation>
    <scope>NUCLEOTIDE SEQUENCE [LARGE SCALE GENOMIC DNA]</scope>
    <source>
        <strain evidence="4 5">EGI 80759</strain>
    </source>
</reference>
<organism evidence="4 5">
    <name type="scientific">Egibacter rhizosphaerae</name>
    <dbReference type="NCBI Taxonomy" id="1670831"/>
    <lineage>
        <taxon>Bacteria</taxon>
        <taxon>Bacillati</taxon>
        <taxon>Actinomycetota</taxon>
        <taxon>Nitriliruptoria</taxon>
        <taxon>Egibacterales</taxon>
        <taxon>Egibacteraceae</taxon>
        <taxon>Egibacter</taxon>
    </lineage>
</organism>
<dbReference type="InterPro" id="IPR014710">
    <property type="entry name" value="RmlC-like_jellyroll"/>
</dbReference>
<dbReference type="Proteomes" id="UP000291469">
    <property type="component" value="Chromosome"/>
</dbReference>
<evidence type="ECO:0000313" key="5">
    <source>
        <dbReference type="Proteomes" id="UP000291469"/>
    </source>
</evidence>
<dbReference type="InterPro" id="IPR011051">
    <property type="entry name" value="RmlC_Cupin_sf"/>
</dbReference>
<dbReference type="PANTHER" id="PTHR46797:SF1">
    <property type="entry name" value="METHYLPHOSPHONATE SYNTHASE"/>
    <property type="match status" value="1"/>
</dbReference>
<evidence type="ECO:0000313" key="4">
    <source>
        <dbReference type="EMBL" id="QBI20851.1"/>
    </source>
</evidence>
<dbReference type="GO" id="GO:0005829">
    <property type="term" value="C:cytosol"/>
    <property type="evidence" value="ECO:0007669"/>
    <property type="project" value="TreeGrafter"/>
</dbReference>
<dbReference type="SUPFAM" id="SSF47413">
    <property type="entry name" value="lambda repressor-like DNA-binding domains"/>
    <property type="match status" value="1"/>
</dbReference>
<evidence type="ECO:0000256" key="2">
    <source>
        <dbReference type="SAM" id="MobiDB-lite"/>
    </source>
</evidence>
<dbReference type="InterPro" id="IPR010982">
    <property type="entry name" value="Lambda_DNA-bd_dom_sf"/>
</dbReference>
<protein>
    <submittedName>
        <fullName evidence="4">Cupin domain-containing protein</fullName>
    </submittedName>
</protein>
<dbReference type="CDD" id="cd00093">
    <property type="entry name" value="HTH_XRE"/>
    <property type="match status" value="1"/>
</dbReference>
<dbReference type="CDD" id="cd02209">
    <property type="entry name" value="cupin_XRE_C"/>
    <property type="match status" value="1"/>
</dbReference>
<feature type="domain" description="HTH cro/C1-type" evidence="3">
    <location>
        <begin position="29"/>
        <end position="83"/>
    </location>
</feature>
<dbReference type="Pfam" id="PF07883">
    <property type="entry name" value="Cupin_2"/>
    <property type="match status" value="1"/>
</dbReference>
<name>A0A411YI78_9ACTN</name>
<evidence type="ECO:0000259" key="3">
    <source>
        <dbReference type="PROSITE" id="PS50943"/>
    </source>
</evidence>
<gene>
    <name evidence="4" type="ORF">ER308_15580</name>
</gene>
<dbReference type="SMART" id="SM00530">
    <property type="entry name" value="HTH_XRE"/>
    <property type="match status" value="1"/>
</dbReference>
<dbReference type="PROSITE" id="PS50943">
    <property type="entry name" value="HTH_CROC1"/>
    <property type="match status" value="1"/>
</dbReference>
<dbReference type="OrthoDB" id="3172468at2"/>
<dbReference type="AlphaFoldDB" id="A0A411YI78"/>
<dbReference type="Gene3D" id="2.60.120.10">
    <property type="entry name" value="Jelly Rolls"/>
    <property type="match status" value="1"/>
</dbReference>
<dbReference type="SUPFAM" id="SSF51182">
    <property type="entry name" value="RmlC-like cupins"/>
    <property type="match status" value="1"/>
</dbReference>
<dbReference type="GO" id="GO:0003677">
    <property type="term" value="F:DNA binding"/>
    <property type="evidence" value="ECO:0007669"/>
    <property type="project" value="UniProtKB-KW"/>
</dbReference>
<dbReference type="Gene3D" id="1.10.260.40">
    <property type="entry name" value="lambda repressor-like DNA-binding domains"/>
    <property type="match status" value="1"/>
</dbReference>
<keyword evidence="1" id="KW-0238">DNA-binding</keyword>
<keyword evidence="5" id="KW-1185">Reference proteome</keyword>
<sequence>MGANEPMAVTDPAPGAAHQGPGSSVGEALRALRQERGLSLAEVAKATGISPSFLSLVETGKNDITVGRLTRLVQFYDVSVLDLLPDERHEEPDVIRASEQKLLHSPAEGIDAYLMISDVDRDMLPMLLVFEPGATLAEPGRHQGEEFVHVLEGVLRLEVNGQHVRTLFPGDSAHYSAERPHLFSNARTDSRLRILCVDSASPL</sequence>
<dbReference type="PANTHER" id="PTHR46797">
    <property type="entry name" value="HTH-TYPE TRANSCRIPTIONAL REGULATOR"/>
    <property type="match status" value="1"/>
</dbReference>
<proteinExistence type="predicted"/>
<dbReference type="Pfam" id="PF13560">
    <property type="entry name" value="HTH_31"/>
    <property type="match status" value="1"/>
</dbReference>
<evidence type="ECO:0000256" key="1">
    <source>
        <dbReference type="ARBA" id="ARBA00023125"/>
    </source>
</evidence>
<accession>A0A411YI78</accession>
<dbReference type="InterPro" id="IPR050807">
    <property type="entry name" value="TransReg_Diox_bact_type"/>
</dbReference>
<feature type="region of interest" description="Disordered" evidence="2">
    <location>
        <begin position="1"/>
        <end position="24"/>
    </location>
</feature>
<dbReference type="InterPro" id="IPR001387">
    <property type="entry name" value="Cro/C1-type_HTH"/>
</dbReference>
<dbReference type="InterPro" id="IPR013096">
    <property type="entry name" value="Cupin_2"/>
</dbReference>
<dbReference type="EMBL" id="CP036402">
    <property type="protein sequence ID" value="QBI20851.1"/>
    <property type="molecule type" value="Genomic_DNA"/>
</dbReference>